<dbReference type="Gene3D" id="2.60.40.1180">
    <property type="entry name" value="Golgi alpha-mannosidase II"/>
    <property type="match status" value="2"/>
</dbReference>
<feature type="chain" id="PRO_5002326054" description="Glycosyl hydrolase family 31" evidence="3">
    <location>
        <begin position="21"/>
        <end position="879"/>
    </location>
</feature>
<gene>
    <name evidence="8" type="ORF">PW52_02255</name>
</gene>
<comment type="caution">
    <text evidence="8">The sequence shown here is derived from an EMBL/GenBank/DDBJ whole genome shotgun (WGS) entry which is preliminary data.</text>
</comment>
<keyword evidence="2" id="KW-0326">Glycosidase</keyword>
<dbReference type="Pfam" id="PF21365">
    <property type="entry name" value="Glyco_hydro_31_3rd"/>
    <property type="match status" value="1"/>
</dbReference>
<dbReference type="RefSeq" id="WP_044631254.1">
    <property type="nucleotide sequence ID" value="NZ_JTDW01000001.1"/>
</dbReference>
<dbReference type="AlphaFoldDB" id="A0A0D7WDP7"/>
<evidence type="ECO:0000256" key="1">
    <source>
        <dbReference type="ARBA" id="ARBA00007806"/>
    </source>
</evidence>
<evidence type="ECO:0000259" key="7">
    <source>
        <dbReference type="Pfam" id="PF21365"/>
    </source>
</evidence>
<organism evidence="8 9">
    <name type="scientific">Neotamlana sedimentorum</name>
    <dbReference type="NCBI Taxonomy" id="1435349"/>
    <lineage>
        <taxon>Bacteria</taxon>
        <taxon>Pseudomonadati</taxon>
        <taxon>Bacteroidota</taxon>
        <taxon>Flavobacteriia</taxon>
        <taxon>Flavobacteriales</taxon>
        <taxon>Flavobacteriaceae</taxon>
        <taxon>Neotamlana</taxon>
    </lineage>
</organism>
<keyword evidence="3" id="KW-0732">Signal</keyword>
<dbReference type="SUPFAM" id="SSF51011">
    <property type="entry name" value="Glycosyl hydrolase domain"/>
    <property type="match status" value="1"/>
</dbReference>
<sequence>MPHLNKISILSLLLTVVVLASCQSKFKHQYTKTAHGVSIEKDSIKIDVEIINDAIIHVNKMKLGSEPTSIPDYVTVLKPQNVEWSITESADDLSIETEALKVEINTEGEIVYKTKNSQSLVSETNEKTFINLNPEVSHPVSQAFTAGDEALYGLGQFQSGIMNWKNVPIRLQQYNQEIAIPFLVSTKGYGIYWHNYSLTDFNMPENEIEFASAEVLPDASKNKETTIEGEKEDVASHISKQNISKNIRETTFTPTQTGEYTFLALSDNSGRMRGEIKVAIDGDDIINYETIWMPRRYSGKKYLEAGKTYNVVFQNTGAKIPGKLFYNMPDFNKTVFSSTQGNAIDYYLIQGDNPEKVISEYQNLTGKAPLFPKTAYGFWQCRERYHNQEELLENANEMRERQIPFDNIVQDWFYWPKGTKGPEWDPSKYPNPDAMVDELKKLNLKLMVSVWPEVKNKALEEKYNLKKIESSNYVDIYDTGVSERFYKMISDSMFQKGVSSIWLDGTEPEGVTDATKMTAVGRFNEVQNPYSLEVTRAMYEGRRNEFPNERVFNLTRSAYAGQQRYGATSWSGDVEASWEQLVEQISAGLNFTMAGIPYWTHDIGGFFRDSKSINPRFDNQYTNPEFIELLTRWFQFGAFSPIFRIHGYKSETEIWRYNQEFEDMARKFIDIRYQLMPYIYSEAWKATTTGKLIMAPLAYQYPNDKNVWGLKDQFLFGESIMVGIVTEYKQRQKAMYLPEGNWYNFWNDEQVEGNQKITVNAELDETPIFVKAGSILPIGPKVQNVTDSTEKPINIMVYPGEDAKYTLYLDDGESYNYEDGTYSEIEFSYSESTKTLTVKKGKGDYHDFENTPIEFTFQMMGENSSDQKNFVGEALTIQF</sequence>
<dbReference type="CDD" id="cd14752">
    <property type="entry name" value="GH31_N"/>
    <property type="match status" value="1"/>
</dbReference>
<dbReference type="InterPro" id="IPR033403">
    <property type="entry name" value="DUF5110"/>
</dbReference>
<feature type="signal peptide" evidence="3">
    <location>
        <begin position="1"/>
        <end position="20"/>
    </location>
</feature>
<dbReference type="SUPFAM" id="SSF56988">
    <property type="entry name" value="Anthrax protective antigen"/>
    <property type="match status" value="1"/>
</dbReference>
<dbReference type="InterPro" id="IPR013780">
    <property type="entry name" value="Glyco_hydro_b"/>
</dbReference>
<evidence type="ECO:0000259" key="5">
    <source>
        <dbReference type="Pfam" id="PF13802"/>
    </source>
</evidence>
<protein>
    <recommendedName>
        <fullName evidence="10">Glycosyl hydrolase family 31</fullName>
    </recommendedName>
</protein>
<feature type="domain" description="DUF5110" evidence="6">
    <location>
        <begin position="792"/>
        <end position="848"/>
    </location>
</feature>
<dbReference type="GO" id="GO:0004553">
    <property type="term" value="F:hydrolase activity, hydrolyzing O-glycosyl compounds"/>
    <property type="evidence" value="ECO:0007669"/>
    <property type="project" value="InterPro"/>
</dbReference>
<dbReference type="GO" id="GO:0030246">
    <property type="term" value="F:carbohydrate binding"/>
    <property type="evidence" value="ECO:0007669"/>
    <property type="project" value="InterPro"/>
</dbReference>
<dbReference type="PROSITE" id="PS51257">
    <property type="entry name" value="PROKAR_LIPOPROTEIN"/>
    <property type="match status" value="1"/>
</dbReference>
<dbReference type="PANTHER" id="PTHR43863">
    <property type="entry name" value="HYDROLASE, PUTATIVE (AFU_ORTHOLOGUE AFUA_1G03140)-RELATED"/>
    <property type="match status" value="1"/>
</dbReference>
<dbReference type="InterPro" id="IPR048395">
    <property type="entry name" value="Glyco_hydro_31_C"/>
</dbReference>
<dbReference type="InterPro" id="IPR000322">
    <property type="entry name" value="Glyco_hydro_31_TIM"/>
</dbReference>
<dbReference type="OrthoDB" id="176168at2"/>
<evidence type="ECO:0000259" key="6">
    <source>
        <dbReference type="Pfam" id="PF17137"/>
    </source>
</evidence>
<keyword evidence="2" id="KW-0378">Hydrolase</keyword>
<dbReference type="STRING" id="1435349.PW52_02255"/>
<reference evidence="8 9" key="1">
    <citation type="submission" date="2014-11" db="EMBL/GenBank/DDBJ databases">
        <title>Tamlana sedimentorum sp. nov., isolated from shallow sand sediments of the Sea of Japan.</title>
        <authorList>
            <person name="Romanenko L.A."/>
        </authorList>
    </citation>
    <scope>NUCLEOTIDE SEQUENCE [LARGE SCALE GENOMIC DNA]</scope>
    <source>
        <strain evidence="8 9">JCM 19808</strain>
    </source>
</reference>
<comment type="similarity">
    <text evidence="1 2">Belongs to the glycosyl hydrolase 31 family.</text>
</comment>
<dbReference type="InterPro" id="IPR011013">
    <property type="entry name" value="Gal_mutarotase_sf_dom"/>
</dbReference>
<evidence type="ECO:0000256" key="3">
    <source>
        <dbReference type="SAM" id="SignalP"/>
    </source>
</evidence>
<dbReference type="Gene3D" id="2.60.120.380">
    <property type="match status" value="1"/>
</dbReference>
<evidence type="ECO:0000256" key="2">
    <source>
        <dbReference type="RuleBase" id="RU361185"/>
    </source>
</evidence>
<dbReference type="CDD" id="cd06591">
    <property type="entry name" value="GH31_xylosidase_XylS"/>
    <property type="match status" value="1"/>
</dbReference>
<feature type="domain" description="Glycoside hydrolase family 31 N-terminal" evidence="5">
    <location>
        <begin position="46"/>
        <end position="201"/>
    </location>
</feature>
<proteinExistence type="inferred from homology"/>
<evidence type="ECO:0000313" key="9">
    <source>
        <dbReference type="Proteomes" id="UP000032578"/>
    </source>
</evidence>
<feature type="domain" description="Glycosyl hydrolase family 31 C-terminal" evidence="7">
    <location>
        <begin position="690"/>
        <end position="776"/>
    </location>
</feature>
<dbReference type="Proteomes" id="UP000032578">
    <property type="component" value="Unassembled WGS sequence"/>
</dbReference>
<evidence type="ECO:0000259" key="4">
    <source>
        <dbReference type="Pfam" id="PF01055"/>
    </source>
</evidence>
<dbReference type="InterPro" id="IPR017853">
    <property type="entry name" value="GH"/>
</dbReference>
<dbReference type="GO" id="GO:0005975">
    <property type="term" value="P:carbohydrate metabolic process"/>
    <property type="evidence" value="ECO:0007669"/>
    <property type="project" value="InterPro"/>
</dbReference>
<dbReference type="SUPFAM" id="SSF51445">
    <property type="entry name" value="(Trans)glycosidases"/>
    <property type="match status" value="1"/>
</dbReference>
<dbReference type="Pfam" id="PF17137">
    <property type="entry name" value="DUF5110"/>
    <property type="match status" value="1"/>
</dbReference>
<dbReference type="EMBL" id="JTDW01000001">
    <property type="protein sequence ID" value="KJD37265.1"/>
    <property type="molecule type" value="Genomic_DNA"/>
</dbReference>
<dbReference type="PANTHER" id="PTHR43863:SF2">
    <property type="entry name" value="MALTASE-GLUCOAMYLASE"/>
    <property type="match status" value="1"/>
</dbReference>
<dbReference type="PATRIC" id="fig|1435349.4.peg.469"/>
<evidence type="ECO:0008006" key="10">
    <source>
        <dbReference type="Google" id="ProtNLM"/>
    </source>
</evidence>
<name>A0A0D7WDP7_9FLAO</name>
<dbReference type="InterPro" id="IPR051816">
    <property type="entry name" value="Glycosyl_Hydrolase_31"/>
</dbReference>
<keyword evidence="9" id="KW-1185">Reference proteome</keyword>
<dbReference type="SUPFAM" id="SSF74650">
    <property type="entry name" value="Galactose mutarotase-like"/>
    <property type="match status" value="1"/>
</dbReference>
<dbReference type="Gene3D" id="2.60.40.1760">
    <property type="entry name" value="glycosyl hydrolase (family 31)"/>
    <property type="match status" value="1"/>
</dbReference>
<dbReference type="Gene3D" id="3.20.20.80">
    <property type="entry name" value="Glycosidases"/>
    <property type="match status" value="1"/>
</dbReference>
<feature type="domain" description="Glycoside hydrolase family 31 TIM barrel" evidence="4">
    <location>
        <begin position="369"/>
        <end position="681"/>
    </location>
</feature>
<accession>A0A0D7WDP7</accession>
<evidence type="ECO:0000313" key="8">
    <source>
        <dbReference type="EMBL" id="KJD37265.1"/>
    </source>
</evidence>
<dbReference type="InterPro" id="IPR025887">
    <property type="entry name" value="Glyco_hydro_31_N_dom"/>
</dbReference>
<dbReference type="Pfam" id="PF13802">
    <property type="entry name" value="Gal_mutarotas_2"/>
    <property type="match status" value="1"/>
</dbReference>
<dbReference type="Pfam" id="PF01055">
    <property type="entry name" value="Glyco_hydro_31_2nd"/>
    <property type="match status" value="1"/>
</dbReference>